<name>A0AAE0RMR9_9BIVA</name>
<comment type="caution">
    <text evidence="5">The sequence shown here is derived from an EMBL/GenBank/DDBJ whole genome shotgun (WGS) entry which is preliminary data.</text>
</comment>
<keyword evidence="2" id="KW-0378">Hydrolase</keyword>
<keyword evidence="1" id="KW-0028">Amino-acid biosynthesis</keyword>
<sequence length="324" mass="36369">MGPQQKRSHDEAEPSLLEGIKALIFDIEGTTTPVSFVKNELFPYVKENIESYLKNGYEDEETAKDIALLRDESKKDKEAGVKGVVVIPVATDSNKAEVIEACVANVKWQMDQDRKGTALKQLQGHMWREAYNEGKVMGELYEDVAPVLQQLAEEDFLLYIYSSGSVESQKLLFANSTDGDLTEILNGFFDTTTGSKTESESYKKITEEIGVEASEILFLTDNVEEAKAATQAGLTALIVDREENDLPEEARKNFRVINSFNELFDDDEDEEEYKRLTTGDNGEYEEEEEELGEEEAEGDDDDLEEGEEEEEGEGEGEEDEGDDE</sequence>
<dbReference type="PANTHER" id="PTHR20371">
    <property type="entry name" value="ENOLASE-PHOSPHATASE E1"/>
    <property type="match status" value="1"/>
</dbReference>
<gene>
    <name evidence="5" type="ORF">CHS0354_036009</name>
</gene>
<dbReference type="SFLD" id="SFLDS00003">
    <property type="entry name" value="Haloacid_Dehalogenase"/>
    <property type="match status" value="1"/>
</dbReference>
<protein>
    <recommendedName>
        <fullName evidence="7">Enolase-phosphatase E1</fullName>
    </recommendedName>
</protein>
<dbReference type="CDD" id="cd01629">
    <property type="entry name" value="HAD_EP"/>
    <property type="match status" value="1"/>
</dbReference>
<evidence type="ECO:0008006" key="7">
    <source>
        <dbReference type="Google" id="ProtNLM"/>
    </source>
</evidence>
<evidence type="ECO:0000256" key="2">
    <source>
        <dbReference type="ARBA" id="ARBA00022801"/>
    </source>
</evidence>
<dbReference type="GO" id="GO:0019509">
    <property type="term" value="P:L-methionine salvage from methylthioadenosine"/>
    <property type="evidence" value="ECO:0007669"/>
    <property type="project" value="InterPro"/>
</dbReference>
<dbReference type="InterPro" id="IPR006439">
    <property type="entry name" value="HAD-SF_hydro_IA"/>
</dbReference>
<evidence type="ECO:0000256" key="3">
    <source>
        <dbReference type="ARBA" id="ARBA00023167"/>
    </source>
</evidence>
<dbReference type="PANTHER" id="PTHR20371:SF1">
    <property type="entry name" value="ENOLASE-PHOSPHATASE E1"/>
    <property type="match status" value="1"/>
</dbReference>
<evidence type="ECO:0000313" key="5">
    <source>
        <dbReference type="EMBL" id="KAK3576274.1"/>
    </source>
</evidence>
<dbReference type="InterPro" id="IPR023943">
    <property type="entry name" value="Enolase-ppase_E1"/>
</dbReference>
<dbReference type="InterPro" id="IPR036412">
    <property type="entry name" value="HAD-like_sf"/>
</dbReference>
<proteinExistence type="predicted"/>
<dbReference type="GO" id="GO:0043874">
    <property type="term" value="F:acireductone synthase activity"/>
    <property type="evidence" value="ECO:0007669"/>
    <property type="project" value="InterPro"/>
</dbReference>
<dbReference type="NCBIfam" id="TIGR01691">
    <property type="entry name" value="enolase-ppase"/>
    <property type="match status" value="1"/>
</dbReference>
<dbReference type="SUPFAM" id="SSF56784">
    <property type="entry name" value="HAD-like"/>
    <property type="match status" value="1"/>
</dbReference>
<dbReference type="Proteomes" id="UP001195483">
    <property type="component" value="Unassembled WGS sequence"/>
</dbReference>
<reference evidence="5" key="3">
    <citation type="submission" date="2023-05" db="EMBL/GenBank/DDBJ databases">
        <authorList>
            <person name="Smith C.H."/>
        </authorList>
    </citation>
    <scope>NUCLEOTIDE SEQUENCE</scope>
    <source>
        <strain evidence="5">CHS0354</strain>
        <tissue evidence="5">Mantle</tissue>
    </source>
</reference>
<dbReference type="GO" id="GO:0000287">
    <property type="term" value="F:magnesium ion binding"/>
    <property type="evidence" value="ECO:0007669"/>
    <property type="project" value="InterPro"/>
</dbReference>
<dbReference type="SFLD" id="SFLDG01129">
    <property type="entry name" value="C1.5:_HAD__Beta-PGM__Phosphata"/>
    <property type="match status" value="1"/>
</dbReference>
<keyword evidence="3" id="KW-0486">Methionine biosynthesis</keyword>
<reference evidence="5" key="1">
    <citation type="journal article" date="2021" name="Genome Biol. Evol.">
        <title>A High-Quality Reference Genome for a Parasitic Bivalve with Doubly Uniparental Inheritance (Bivalvia: Unionida).</title>
        <authorList>
            <person name="Smith C.H."/>
        </authorList>
    </citation>
    <scope>NUCLEOTIDE SEQUENCE</scope>
    <source>
        <strain evidence="5">CHS0354</strain>
    </source>
</reference>
<dbReference type="Gene3D" id="1.10.720.60">
    <property type="match status" value="1"/>
</dbReference>
<dbReference type="NCBIfam" id="TIGR01549">
    <property type="entry name" value="HAD-SF-IA-v1"/>
    <property type="match status" value="1"/>
</dbReference>
<reference evidence="5" key="2">
    <citation type="journal article" date="2021" name="Genome Biol. Evol.">
        <title>Developing a high-quality reference genome for a parasitic bivalve with doubly uniparental inheritance (Bivalvia: Unionida).</title>
        <authorList>
            <person name="Smith C.H."/>
        </authorList>
    </citation>
    <scope>NUCLEOTIDE SEQUENCE</scope>
    <source>
        <strain evidence="5">CHS0354</strain>
        <tissue evidence="5">Mantle</tissue>
    </source>
</reference>
<dbReference type="SFLD" id="SFLDF00044">
    <property type="entry name" value="enolase-phosphatase"/>
    <property type="match status" value="1"/>
</dbReference>
<accession>A0AAE0RMR9</accession>
<evidence type="ECO:0000256" key="4">
    <source>
        <dbReference type="SAM" id="MobiDB-lite"/>
    </source>
</evidence>
<dbReference type="Pfam" id="PF00702">
    <property type="entry name" value="Hydrolase"/>
    <property type="match status" value="1"/>
</dbReference>
<feature type="compositionally biased region" description="Acidic residues" evidence="4">
    <location>
        <begin position="282"/>
        <end position="324"/>
    </location>
</feature>
<dbReference type="EMBL" id="JAEAOA010002108">
    <property type="protein sequence ID" value="KAK3576274.1"/>
    <property type="molecule type" value="Genomic_DNA"/>
</dbReference>
<evidence type="ECO:0000256" key="1">
    <source>
        <dbReference type="ARBA" id="ARBA00022605"/>
    </source>
</evidence>
<organism evidence="5 6">
    <name type="scientific">Potamilus streckersoni</name>
    <dbReference type="NCBI Taxonomy" id="2493646"/>
    <lineage>
        <taxon>Eukaryota</taxon>
        <taxon>Metazoa</taxon>
        <taxon>Spiralia</taxon>
        <taxon>Lophotrochozoa</taxon>
        <taxon>Mollusca</taxon>
        <taxon>Bivalvia</taxon>
        <taxon>Autobranchia</taxon>
        <taxon>Heteroconchia</taxon>
        <taxon>Palaeoheterodonta</taxon>
        <taxon>Unionida</taxon>
        <taxon>Unionoidea</taxon>
        <taxon>Unionidae</taxon>
        <taxon>Ambleminae</taxon>
        <taxon>Lampsilini</taxon>
        <taxon>Potamilus</taxon>
    </lineage>
</organism>
<dbReference type="AlphaFoldDB" id="A0AAE0RMR9"/>
<feature type="region of interest" description="Disordered" evidence="4">
    <location>
        <begin position="264"/>
        <end position="324"/>
    </location>
</feature>
<evidence type="ECO:0000313" key="6">
    <source>
        <dbReference type="Proteomes" id="UP001195483"/>
    </source>
</evidence>
<dbReference type="InterPro" id="IPR023214">
    <property type="entry name" value="HAD_sf"/>
</dbReference>
<dbReference type="Gene3D" id="3.40.50.1000">
    <property type="entry name" value="HAD superfamily/HAD-like"/>
    <property type="match status" value="1"/>
</dbReference>
<keyword evidence="6" id="KW-1185">Reference proteome</keyword>
<dbReference type="SFLD" id="SFLDG01133">
    <property type="entry name" value="C1.5.4:_Enolase-phosphatase_Li"/>
    <property type="match status" value="1"/>
</dbReference>